<dbReference type="PANTHER" id="PTHR14401">
    <property type="entry name" value="CENTROMERE PROTEIN K"/>
    <property type="match status" value="1"/>
</dbReference>
<sequence length="354" mass="39877">MDVSQETVDKVQHFADKRQRAEDFYDNQQISPATLQAYNRKLDDTLRELQDQVKRQEDDLRKLREVNSFDLSKMGSDTWLRVAQVRRAKRAYDSLLKSETEFPASGSPLPSLLAIDETSRLVKDTKVSVSMTAEKLSTTRQRLKAEEANLRDAQSIQDGLQRRIQTTGSEKATKEKKTASQLARELAEQQQEKQDKLDRATEEMKMTLYNFVDESLASMLAAEALGGPTVGDAAEVSDETLKLGYTNHGKPKKPKNLEAANPEAASPDTSQRRIDEILPRQSGQGNGQPSNRREVAAREMRNLLDALLEAGSSYIDLPRDSAASRFLVRAKVAQFHPRDARRLRLIDFGRSLDD</sequence>
<comment type="subcellular location">
    <subcellularLocation>
        <location evidence="2">Chromosome</location>
        <location evidence="2">Centromere</location>
    </subcellularLocation>
    <subcellularLocation>
        <location evidence="1">Nucleus</location>
    </subcellularLocation>
</comment>
<comment type="similarity">
    <text evidence="3">Belongs to the CENP-K/MCM22 family.</text>
</comment>
<evidence type="ECO:0000256" key="3">
    <source>
        <dbReference type="ARBA" id="ARBA00005795"/>
    </source>
</evidence>
<keyword evidence="4" id="KW-0158">Chromosome</keyword>
<protein>
    <submittedName>
        <fullName evidence="10">Uncharacterized protein</fullName>
    </submittedName>
</protein>
<keyword evidence="6" id="KW-0539">Nucleus</keyword>
<feature type="coiled-coil region" evidence="8">
    <location>
        <begin position="133"/>
        <end position="203"/>
    </location>
</feature>
<proteinExistence type="inferred from homology"/>
<evidence type="ECO:0000256" key="9">
    <source>
        <dbReference type="SAM" id="MobiDB-lite"/>
    </source>
</evidence>
<dbReference type="PANTHER" id="PTHR14401:SF6">
    <property type="entry name" value="CENTROMERE PROTEIN K"/>
    <property type="match status" value="1"/>
</dbReference>
<keyword evidence="7" id="KW-0137">Centromere</keyword>
<evidence type="ECO:0000256" key="4">
    <source>
        <dbReference type="ARBA" id="ARBA00022454"/>
    </source>
</evidence>
<evidence type="ECO:0000256" key="7">
    <source>
        <dbReference type="ARBA" id="ARBA00023328"/>
    </source>
</evidence>
<dbReference type="VEuPathDB" id="FungiDB:BO78DRAFT_457143"/>
<dbReference type="OrthoDB" id="9445768at2759"/>
<dbReference type="GO" id="GO:0000070">
    <property type="term" value="P:mitotic sister chromatid segregation"/>
    <property type="evidence" value="ECO:0007669"/>
    <property type="project" value="TreeGrafter"/>
</dbReference>
<keyword evidence="11" id="KW-1185">Reference proteome</keyword>
<evidence type="ECO:0000313" key="10">
    <source>
        <dbReference type="EMBL" id="PYI12746.1"/>
    </source>
</evidence>
<evidence type="ECO:0000256" key="2">
    <source>
        <dbReference type="ARBA" id="ARBA00004584"/>
    </source>
</evidence>
<keyword evidence="5 8" id="KW-0175">Coiled coil</keyword>
<evidence type="ECO:0000256" key="1">
    <source>
        <dbReference type="ARBA" id="ARBA00004123"/>
    </source>
</evidence>
<organism evidence="10 11">
    <name type="scientific">Aspergillus sclerotiicarbonarius (strain CBS 121057 / IBT 28362)</name>
    <dbReference type="NCBI Taxonomy" id="1448318"/>
    <lineage>
        <taxon>Eukaryota</taxon>
        <taxon>Fungi</taxon>
        <taxon>Dikarya</taxon>
        <taxon>Ascomycota</taxon>
        <taxon>Pezizomycotina</taxon>
        <taxon>Eurotiomycetes</taxon>
        <taxon>Eurotiomycetidae</taxon>
        <taxon>Eurotiales</taxon>
        <taxon>Aspergillaceae</taxon>
        <taxon>Aspergillus</taxon>
        <taxon>Aspergillus subgen. Circumdati</taxon>
    </lineage>
</organism>
<evidence type="ECO:0000256" key="8">
    <source>
        <dbReference type="SAM" id="Coils"/>
    </source>
</evidence>
<dbReference type="InterPro" id="IPR020993">
    <property type="entry name" value="Centromere_CenpK"/>
</dbReference>
<feature type="region of interest" description="Disordered" evidence="9">
    <location>
        <begin position="244"/>
        <end position="294"/>
    </location>
</feature>
<reference evidence="10 11" key="1">
    <citation type="submission" date="2018-02" db="EMBL/GenBank/DDBJ databases">
        <title>The genomes of Aspergillus section Nigri reveals drivers in fungal speciation.</title>
        <authorList>
            <consortium name="DOE Joint Genome Institute"/>
            <person name="Vesth T.C."/>
            <person name="Nybo J."/>
            <person name="Theobald S."/>
            <person name="Brandl J."/>
            <person name="Frisvad J.C."/>
            <person name="Nielsen K.F."/>
            <person name="Lyhne E.K."/>
            <person name="Kogle M.E."/>
            <person name="Kuo A."/>
            <person name="Riley R."/>
            <person name="Clum A."/>
            <person name="Nolan M."/>
            <person name="Lipzen A."/>
            <person name="Salamov A."/>
            <person name="Henrissat B."/>
            <person name="Wiebenga A."/>
            <person name="De vries R.P."/>
            <person name="Grigoriev I.V."/>
            <person name="Mortensen U.H."/>
            <person name="Andersen M.R."/>
            <person name="Baker S.E."/>
        </authorList>
    </citation>
    <scope>NUCLEOTIDE SEQUENCE [LARGE SCALE GENOMIC DNA]</scope>
    <source>
        <strain evidence="10 11">CBS 121057</strain>
    </source>
</reference>
<evidence type="ECO:0000256" key="5">
    <source>
        <dbReference type="ARBA" id="ARBA00023054"/>
    </source>
</evidence>
<evidence type="ECO:0000256" key="6">
    <source>
        <dbReference type="ARBA" id="ARBA00023242"/>
    </source>
</evidence>
<gene>
    <name evidence="10" type="ORF">BO78DRAFT_457143</name>
</gene>
<feature type="coiled-coil region" evidence="8">
    <location>
        <begin position="35"/>
        <end position="66"/>
    </location>
</feature>
<accession>A0A319ER15</accession>
<feature type="compositionally biased region" description="Polar residues" evidence="9">
    <location>
        <begin position="281"/>
        <end position="290"/>
    </location>
</feature>
<dbReference type="GO" id="GO:0000775">
    <property type="term" value="C:chromosome, centromeric region"/>
    <property type="evidence" value="ECO:0007669"/>
    <property type="project" value="UniProtKB-SubCell"/>
</dbReference>
<name>A0A319ER15_ASPSB</name>
<dbReference type="AlphaFoldDB" id="A0A319ER15"/>
<dbReference type="GO" id="GO:0051382">
    <property type="term" value="P:kinetochore assembly"/>
    <property type="evidence" value="ECO:0007669"/>
    <property type="project" value="InterPro"/>
</dbReference>
<dbReference type="Proteomes" id="UP000248423">
    <property type="component" value="Unassembled WGS sequence"/>
</dbReference>
<evidence type="ECO:0000313" key="11">
    <source>
        <dbReference type="Proteomes" id="UP000248423"/>
    </source>
</evidence>
<dbReference type="GO" id="GO:0005634">
    <property type="term" value="C:nucleus"/>
    <property type="evidence" value="ECO:0007669"/>
    <property type="project" value="UniProtKB-SubCell"/>
</dbReference>
<dbReference type="EMBL" id="KZ826315">
    <property type="protein sequence ID" value="PYI12746.1"/>
    <property type="molecule type" value="Genomic_DNA"/>
</dbReference>